<name>A0AAV5BQE8_ELECO</name>
<comment type="caution">
    <text evidence="2">The sequence shown here is derived from an EMBL/GenBank/DDBJ whole genome shotgun (WGS) entry which is preliminary data.</text>
</comment>
<gene>
    <name evidence="2" type="primary">ga03843</name>
    <name evidence="2" type="ORF">PR202_ga03843</name>
</gene>
<organism evidence="2 3">
    <name type="scientific">Eleusine coracana subsp. coracana</name>
    <dbReference type="NCBI Taxonomy" id="191504"/>
    <lineage>
        <taxon>Eukaryota</taxon>
        <taxon>Viridiplantae</taxon>
        <taxon>Streptophyta</taxon>
        <taxon>Embryophyta</taxon>
        <taxon>Tracheophyta</taxon>
        <taxon>Spermatophyta</taxon>
        <taxon>Magnoliopsida</taxon>
        <taxon>Liliopsida</taxon>
        <taxon>Poales</taxon>
        <taxon>Poaceae</taxon>
        <taxon>PACMAD clade</taxon>
        <taxon>Chloridoideae</taxon>
        <taxon>Cynodonteae</taxon>
        <taxon>Eleusininae</taxon>
        <taxon>Eleusine</taxon>
    </lineage>
</organism>
<sequence>MPSRSPLRRRARLPALHGWDRDEPPQPRNTGFAAGRRPFAQFPGHRLQALAGQLRRRRVPPKHDRSGEIDPRPGLSMGHCGALRSRSQRRSLTLA</sequence>
<feature type="compositionally biased region" description="Basic residues" evidence="1">
    <location>
        <begin position="1"/>
        <end position="12"/>
    </location>
</feature>
<accession>A0AAV5BQE8</accession>
<dbReference type="Proteomes" id="UP001054889">
    <property type="component" value="Unassembled WGS sequence"/>
</dbReference>
<protein>
    <submittedName>
        <fullName evidence="2">Uncharacterized protein</fullName>
    </submittedName>
</protein>
<evidence type="ECO:0000313" key="3">
    <source>
        <dbReference type="Proteomes" id="UP001054889"/>
    </source>
</evidence>
<reference evidence="2" key="1">
    <citation type="journal article" date="2018" name="DNA Res.">
        <title>Multiple hybrid de novo genome assembly of finger millet, an orphan allotetraploid crop.</title>
        <authorList>
            <person name="Hatakeyama M."/>
            <person name="Aluri S."/>
            <person name="Balachadran M.T."/>
            <person name="Sivarajan S.R."/>
            <person name="Patrignani A."/>
            <person name="Gruter S."/>
            <person name="Poveda L."/>
            <person name="Shimizu-Inatsugi R."/>
            <person name="Baeten J."/>
            <person name="Francoijs K.J."/>
            <person name="Nataraja K.N."/>
            <person name="Reddy Y.A.N."/>
            <person name="Phadnis S."/>
            <person name="Ravikumar R.L."/>
            <person name="Schlapbach R."/>
            <person name="Sreeman S.M."/>
            <person name="Shimizu K.K."/>
        </authorList>
    </citation>
    <scope>NUCLEOTIDE SEQUENCE</scope>
</reference>
<feature type="compositionally biased region" description="Basic and acidic residues" evidence="1">
    <location>
        <begin position="61"/>
        <end position="71"/>
    </location>
</feature>
<dbReference type="EMBL" id="BQKI01000002">
    <property type="protein sequence ID" value="GJM87848.1"/>
    <property type="molecule type" value="Genomic_DNA"/>
</dbReference>
<dbReference type="AlphaFoldDB" id="A0AAV5BQE8"/>
<evidence type="ECO:0000256" key="1">
    <source>
        <dbReference type="SAM" id="MobiDB-lite"/>
    </source>
</evidence>
<proteinExistence type="predicted"/>
<feature type="region of interest" description="Disordered" evidence="1">
    <location>
        <begin position="1"/>
        <end position="95"/>
    </location>
</feature>
<evidence type="ECO:0000313" key="2">
    <source>
        <dbReference type="EMBL" id="GJM87848.1"/>
    </source>
</evidence>
<reference evidence="2" key="2">
    <citation type="submission" date="2021-12" db="EMBL/GenBank/DDBJ databases">
        <title>Resequencing data analysis of finger millet.</title>
        <authorList>
            <person name="Hatakeyama M."/>
            <person name="Aluri S."/>
            <person name="Balachadran M.T."/>
            <person name="Sivarajan S.R."/>
            <person name="Poveda L."/>
            <person name="Shimizu-Inatsugi R."/>
            <person name="Schlapbach R."/>
            <person name="Sreeman S.M."/>
            <person name="Shimizu K.K."/>
        </authorList>
    </citation>
    <scope>NUCLEOTIDE SEQUENCE</scope>
</reference>
<keyword evidence="3" id="KW-1185">Reference proteome</keyword>